<dbReference type="GO" id="GO:0015420">
    <property type="term" value="F:ABC-type vitamin B12 transporter activity"/>
    <property type="evidence" value="ECO:0007669"/>
    <property type="project" value="UniProtKB-UniRule"/>
</dbReference>
<comment type="similarity">
    <text evidence="4">Belongs to the CobB/CobQ family. CobQ subfamily.</text>
</comment>
<dbReference type="SUPFAM" id="SSF52317">
    <property type="entry name" value="Class I glutamine amidotransferase-like"/>
    <property type="match status" value="1"/>
</dbReference>
<dbReference type="PROSITE" id="PS51274">
    <property type="entry name" value="GATASE_COBBQ"/>
    <property type="match status" value="1"/>
</dbReference>
<dbReference type="InterPro" id="IPR004459">
    <property type="entry name" value="CobQ_synth"/>
</dbReference>
<dbReference type="InterPro" id="IPR027417">
    <property type="entry name" value="P-loop_NTPase"/>
</dbReference>
<evidence type="ECO:0000256" key="3">
    <source>
        <dbReference type="ARBA" id="ARBA00022962"/>
    </source>
</evidence>
<dbReference type="Pfam" id="PF01656">
    <property type="entry name" value="CbiA"/>
    <property type="match status" value="1"/>
</dbReference>
<protein>
    <recommendedName>
        <fullName evidence="4">Cobyric acid synthase</fullName>
    </recommendedName>
</protein>
<name>A0A5A8F7K4_9BACT</name>
<dbReference type="GO" id="GO:0003824">
    <property type="term" value="F:catalytic activity"/>
    <property type="evidence" value="ECO:0007669"/>
    <property type="project" value="InterPro"/>
</dbReference>
<dbReference type="OrthoDB" id="9808302at2"/>
<dbReference type="Proteomes" id="UP000322876">
    <property type="component" value="Unassembled WGS sequence"/>
</dbReference>
<dbReference type="GO" id="GO:0009236">
    <property type="term" value="P:cobalamin biosynthetic process"/>
    <property type="evidence" value="ECO:0007669"/>
    <property type="project" value="UniProtKB-UniRule"/>
</dbReference>
<dbReference type="UniPathway" id="UPA00148"/>
<feature type="coiled-coil region" evidence="5">
    <location>
        <begin position="107"/>
        <end position="134"/>
    </location>
</feature>
<dbReference type="EMBL" id="VFJB01000006">
    <property type="protein sequence ID" value="KAA0257846.1"/>
    <property type="molecule type" value="Genomic_DNA"/>
</dbReference>
<dbReference type="NCBIfam" id="NF001989">
    <property type="entry name" value="PRK00784.1"/>
    <property type="match status" value="1"/>
</dbReference>
<dbReference type="AlphaFoldDB" id="A0A5A8F7K4"/>
<evidence type="ECO:0000313" key="8">
    <source>
        <dbReference type="EMBL" id="KAA0257846.1"/>
    </source>
</evidence>
<dbReference type="InterPro" id="IPR002586">
    <property type="entry name" value="CobQ/CobB/MinD/ParA_Nub-bd_dom"/>
</dbReference>
<comment type="function">
    <text evidence="4">Catalyzes amidations at positions B, D, E, and G on adenosylcobyrinic A,C-diamide. NH(2) groups are provided by glutamine, and one molecule of ATP is hydrogenolyzed for each amidation.</text>
</comment>
<sequence>MGKKKHIMIQGTGSGVGKSILVAGLCRLLTNKGYKVAPFKAQNMALNSGVTFDGLEMGRAQILQAEACKMLPDVRMNPILLKPTGKGMSQIIRLGKPYKTVSYRDYYKLYNENLQVVKEAFESLERENDFLVIEGAGSPAEINLQKYDIVNMKMAEIADAKVYIVGDIDRGGIFASFKGTYDLIEEKYKNYIKGFVINKFRGDSSLLEPAFGLFKSYCPIPIKGVIPYFEHCLEDEDSQGLKNSVDKKSAEIKIGVIKLKYLSNFTDFLPLQILDNVMLKYTDDPDDLDSFDAIIIPGSKNSILDMKFLKKKGLFEKIKSLYGKKLIMGICGGFQMLGDEIIDEDGVEDAGNMDGFGFVHMKTLFDREKILRRKEYIASGDYFTGKISGYEIHHGRSIIHDDRVENLLIENGLLIYDRENRVIGTYLHGIFENADFIKFFFKLLNKNVEISKTYFELKEESLEKLASMLEENLWKNIKND</sequence>
<evidence type="ECO:0000259" key="6">
    <source>
        <dbReference type="Pfam" id="PF01656"/>
    </source>
</evidence>
<dbReference type="InterPro" id="IPR047045">
    <property type="entry name" value="CobQ_N"/>
</dbReference>
<evidence type="ECO:0000256" key="5">
    <source>
        <dbReference type="SAM" id="Coils"/>
    </source>
</evidence>
<dbReference type="InterPro" id="IPR033949">
    <property type="entry name" value="CobQ_GATase1"/>
</dbReference>
<evidence type="ECO:0000313" key="9">
    <source>
        <dbReference type="Proteomes" id="UP000322876"/>
    </source>
</evidence>
<keyword evidence="9" id="KW-1185">Reference proteome</keyword>
<comment type="caution">
    <text evidence="8">The sequence shown here is derived from an EMBL/GenBank/DDBJ whole genome shotgun (WGS) entry which is preliminary data.</text>
</comment>
<evidence type="ECO:0000256" key="2">
    <source>
        <dbReference type="ARBA" id="ARBA00022573"/>
    </source>
</evidence>
<dbReference type="SUPFAM" id="SSF52540">
    <property type="entry name" value="P-loop containing nucleoside triphosphate hydrolases"/>
    <property type="match status" value="1"/>
</dbReference>
<feature type="domain" description="CobB/CobQ-like glutamine amidotransferase" evidence="7">
    <location>
        <begin position="253"/>
        <end position="435"/>
    </location>
</feature>
<accession>A0A5A8F7K4</accession>
<dbReference type="HAMAP" id="MF_00028">
    <property type="entry name" value="CobQ"/>
    <property type="match status" value="1"/>
</dbReference>
<dbReference type="InterPro" id="IPR011698">
    <property type="entry name" value="GATase_3"/>
</dbReference>
<dbReference type="InterPro" id="IPR029062">
    <property type="entry name" value="Class_I_gatase-like"/>
</dbReference>
<evidence type="ECO:0000256" key="1">
    <source>
        <dbReference type="ARBA" id="ARBA00004953"/>
    </source>
</evidence>
<evidence type="ECO:0000259" key="7">
    <source>
        <dbReference type="Pfam" id="PF07685"/>
    </source>
</evidence>
<dbReference type="RefSeq" id="WP_149266819.1">
    <property type="nucleotide sequence ID" value="NZ_VFJB01000006.1"/>
</dbReference>
<organism evidence="8 9">
    <name type="scientific">Deferribacter autotrophicus</name>
    <dbReference type="NCBI Taxonomy" id="500465"/>
    <lineage>
        <taxon>Bacteria</taxon>
        <taxon>Pseudomonadati</taxon>
        <taxon>Deferribacterota</taxon>
        <taxon>Deferribacteres</taxon>
        <taxon>Deferribacterales</taxon>
        <taxon>Deferribacteraceae</taxon>
        <taxon>Deferribacter</taxon>
    </lineage>
</organism>
<reference evidence="8 9" key="1">
    <citation type="submission" date="2019-06" db="EMBL/GenBank/DDBJ databases">
        <title>Genomic insights into carbon and energy metabolism of Deferribacter autotrophicus revealed new metabolic traits in the phylum Deferribacteres.</title>
        <authorList>
            <person name="Slobodkin A.I."/>
            <person name="Slobodkina G.B."/>
            <person name="Allioux M."/>
            <person name="Alain K."/>
            <person name="Jebbar M."/>
            <person name="Shadrin V."/>
            <person name="Kublanov I.V."/>
            <person name="Toshchakov S.V."/>
            <person name="Bonch-Osmolovskaya E.A."/>
        </authorList>
    </citation>
    <scope>NUCLEOTIDE SEQUENCE [LARGE SCALE GENOMIC DNA]</scope>
    <source>
        <strain evidence="8 9">SL50</strain>
    </source>
</reference>
<feature type="active site" evidence="4">
    <location>
        <position position="428"/>
    </location>
</feature>
<dbReference type="PANTHER" id="PTHR21343:SF1">
    <property type="entry name" value="COBYRIC ACID SYNTHASE"/>
    <property type="match status" value="1"/>
</dbReference>
<dbReference type="Gene3D" id="3.40.50.300">
    <property type="entry name" value="P-loop containing nucleotide triphosphate hydrolases"/>
    <property type="match status" value="1"/>
</dbReference>
<feature type="domain" description="CobQ/CobB/MinD/ParA nucleotide binding" evidence="6">
    <location>
        <begin position="7"/>
        <end position="232"/>
    </location>
</feature>
<dbReference type="Gene3D" id="3.40.50.880">
    <property type="match status" value="1"/>
</dbReference>
<comment type="pathway">
    <text evidence="1 4">Cofactor biosynthesis; adenosylcobalamin biosynthesis.</text>
</comment>
<dbReference type="CDD" id="cd05389">
    <property type="entry name" value="CobQ_N"/>
    <property type="match status" value="1"/>
</dbReference>
<dbReference type="CDD" id="cd01750">
    <property type="entry name" value="GATase1_CobQ"/>
    <property type="match status" value="1"/>
</dbReference>
<keyword evidence="5" id="KW-0175">Coiled coil</keyword>
<dbReference type="PANTHER" id="PTHR21343">
    <property type="entry name" value="DETHIOBIOTIN SYNTHETASE"/>
    <property type="match status" value="1"/>
</dbReference>
<feature type="active site" description="Nucleophile" evidence="4">
    <location>
        <position position="331"/>
    </location>
</feature>
<evidence type="ECO:0000256" key="4">
    <source>
        <dbReference type="HAMAP-Rule" id="MF_00028"/>
    </source>
</evidence>
<proteinExistence type="inferred from homology"/>
<dbReference type="Pfam" id="PF07685">
    <property type="entry name" value="GATase_3"/>
    <property type="match status" value="1"/>
</dbReference>
<keyword evidence="3 4" id="KW-0315">Glutamine amidotransferase</keyword>
<gene>
    <name evidence="4" type="primary">cobQ</name>
    <name evidence="8" type="ORF">FHQ18_08870</name>
</gene>
<dbReference type="NCBIfam" id="TIGR00313">
    <property type="entry name" value="cobQ"/>
    <property type="match status" value="1"/>
</dbReference>
<keyword evidence="2 4" id="KW-0169">Cobalamin biosynthesis</keyword>